<dbReference type="PROSITE" id="PS51186">
    <property type="entry name" value="GNAT"/>
    <property type="match status" value="1"/>
</dbReference>
<dbReference type="PANTHER" id="PTHR42791:SF2">
    <property type="entry name" value="N-ACETYLTRANSFERASE DOMAIN-CONTAINING PROTEIN"/>
    <property type="match status" value="1"/>
</dbReference>
<keyword evidence="3" id="KW-1185">Reference proteome</keyword>
<dbReference type="PANTHER" id="PTHR42791">
    <property type="entry name" value="GNAT FAMILY ACETYLTRANSFERASE"/>
    <property type="match status" value="1"/>
</dbReference>
<proteinExistence type="predicted"/>
<evidence type="ECO:0000259" key="1">
    <source>
        <dbReference type="PROSITE" id="PS51186"/>
    </source>
</evidence>
<organism evidence="2 3">
    <name type="scientific">Allomyces macrogynus (strain ATCC 38327)</name>
    <name type="common">Allomyces javanicus var. macrogynus</name>
    <dbReference type="NCBI Taxonomy" id="578462"/>
    <lineage>
        <taxon>Eukaryota</taxon>
        <taxon>Fungi</taxon>
        <taxon>Fungi incertae sedis</taxon>
        <taxon>Blastocladiomycota</taxon>
        <taxon>Blastocladiomycetes</taxon>
        <taxon>Blastocladiales</taxon>
        <taxon>Blastocladiaceae</taxon>
        <taxon>Allomyces</taxon>
    </lineage>
</organism>
<reference evidence="2 3" key="1">
    <citation type="submission" date="2009-11" db="EMBL/GenBank/DDBJ databases">
        <title>Annotation of Allomyces macrogynus ATCC 38327.</title>
        <authorList>
            <consortium name="The Broad Institute Genome Sequencing Platform"/>
            <person name="Russ C."/>
            <person name="Cuomo C."/>
            <person name="Burger G."/>
            <person name="Gray M.W."/>
            <person name="Holland P.W.H."/>
            <person name="King N."/>
            <person name="Lang F.B.F."/>
            <person name="Roger A.J."/>
            <person name="Ruiz-Trillo I."/>
            <person name="Young S.K."/>
            <person name="Zeng Q."/>
            <person name="Gargeya S."/>
            <person name="Fitzgerald M."/>
            <person name="Haas B."/>
            <person name="Abouelleil A."/>
            <person name="Alvarado L."/>
            <person name="Arachchi H.M."/>
            <person name="Berlin A."/>
            <person name="Chapman S.B."/>
            <person name="Gearin G."/>
            <person name="Goldberg J."/>
            <person name="Griggs A."/>
            <person name="Gujja S."/>
            <person name="Hansen M."/>
            <person name="Heiman D."/>
            <person name="Howarth C."/>
            <person name="Larimer J."/>
            <person name="Lui A."/>
            <person name="MacDonald P.J.P."/>
            <person name="McCowen C."/>
            <person name="Montmayeur A."/>
            <person name="Murphy C."/>
            <person name="Neiman D."/>
            <person name="Pearson M."/>
            <person name="Priest M."/>
            <person name="Roberts A."/>
            <person name="Saif S."/>
            <person name="Shea T."/>
            <person name="Sisk P."/>
            <person name="Stolte C."/>
            <person name="Sykes S."/>
            <person name="Wortman J."/>
            <person name="Nusbaum C."/>
            <person name="Birren B."/>
        </authorList>
    </citation>
    <scope>NUCLEOTIDE SEQUENCE [LARGE SCALE GENOMIC DNA]</scope>
    <source>
        <strain evidence="2 3">ATCC 38327</strain>
    </source>
</reference>
<protein>
    <recommendedName>
        <fullName evidence="1">N-acetyltransferase domain-containing protein</fullName>
    </recommendedName>
</protein>
<dbReference type="InterPro" id="IPR000182">
    <property type="entry name" value="GNAT_dom"/>
</dbReference>
<name>A0A0L0S5I1_ALLM3</name>
<dbReference type="Gene3D" id="3.40.630.30">
    <property type="match status" value="1"/>
</dbReference>
<dbReference type="EMBL" id="GG745332">
    <property type="protein sequence ID" value="KNE57676.1"/>
    <property type="molecule type" value="Genomic_DNA"/>
</dbReference>
<feature type="domain" description="N-acetyltransferase" evidence="1">
    <location>
        <begin position="90"/>
        <end position="236"/>
    </location>
</feature>
<reference evidence="3" key="2">
    <citation type="submission" date="2009-11" db="EMBL/GenBank/DDBJ databases">
        <title>The Genome Sequence of Allomyces macrogynus strain ATCC 38327.</title>
        <authorList>
            <consortium name="The Broad Institute Genome Sequencing Platform"/>
            <person name="Russ C."/>
            <person name="Cuomo C."/>
            <person name="Shea T."/>
            <person name="Young S.K."/>
            <person name="Zeng Q."/>
            <person name="Koehrsen M."/>
            <person name="Haas B."/>
            <person name="Borodovsky M."/>
            <person name="Guigo R."/>
            <person name="Alvarado L."/>
            <person name="Berlin A."/>
            <person name="Borenstein D."/>
            <person name="Chen Z."/>
            <person name="Engels R."/>
            <person name="Freedman E."/>
            <person name="Gellesch M."/>
            <person name="Goldberg J."/>
            <person name="Griggs A."/>
            <person name="Gujja S."/>
            <person name="Heiman D."/>
            <person name="Hepburn T."/>
            <person name="Howarth C."/>
            <person name="Jen D."/>
            <person name="Larson L."/>
            <person name="Lewis B."/>
            <person name="Mehta T."/>
            <person name="Park D."/>
            <person name="Pearson M."/>
            <person name="Roberts A."/>
            <person name="Saif S."/>
            <person name="Shenoy N."/>
            <person name="Sisk P."/>
            <person name="Stolte C."/>
            <person name="Sykes S."/>
            <person name="Walk T."/>
            <person name="White J."/>
            <person name="Yandava C."/>
            <person name="Burger G."/>
            <person name="Gray M.W."/>
            <person name="Holland P.W.H."/>
            <person name="King N."/>
            <person name="Lang F.B.F."/>
            <person name="Roger A.J."/>
            <person name="Ruiz-Trillo I."/>
            <person name="Lander E."/>
            <person name="Nusbaum C."/>
        </authorList>
    </citation>
    <scope>NUCLEOTIDE SEQUENCE [LARGE SCALE GENOMIC DNA]</scope>
    <source>
        <strain evidence="3">ATCC 38327</strain>
    </source>
</reference>
<dbReference type="SUPFAM" id="SSF55729">
    <property type="entry name" value="Acyl-CoA N-acyltransferases (Nat)"/>
    <property type="match status" value="1"/>
</dbReference>
<gene>
    <name evidence="2" type="ORF">AMAG_04536</name>
</gene>
<sequence length="239" mass="26393">MTQNATTTDFDATYELTPLANASPAGVAQFIDLMCISFQDDPLWTAVQPDRARRHAAKRFTLEHTRLQGFLARGYVVRDRATRRVVAHAALFPPEPETTGLPGVAPAAAEALTAAVGPDAATRLNFLIDMFGSVPRDVVGRDPVKFSGPLWGLQSVCVDPAVRGKGVGTWLVRKMLAMKEPCVPIVLFTQEEENVRWYRDALGFEVVDQRDVCFDKARENGTFTNWTMVYLPKRAEPAA</sequence>
<dbReference type="AlphaFoldDB" id="A0A0L0S5I1"/>
<dbReference type="VEuPathDB" id="FungiDB:AMAG_04536"/>
<accession>A0A0L0S5I1</accession>
<dbReference type="InterPro" id="IPR016181">
    <property type="entry name" value="Acyl_CoA_acyltransferase"/>
</dbReference>
<dbReference type="Pfam" id="PF13508">
    <property type="entry name" value="Acetyltransf_7"/>
    <property type="match status" value="1"/>
</dbReference>
<dbReference type="GO" id="GO:0016747">
    <property type="term" value="F:acyltransferase activity, transferring groups other than amino-acyl groups"/>
    <property type="evidence" value="ECO:0007669"/>
    <property type="project" value="InterPro"/>
</dbReference>
<dbReference type="InterPro" id="IPR052523">
    <property type="entry name" value="Trichothecene_AcTrans"/>
</dbReference>
<dbReference type="OrthoDB" id="4738875at2759"/>
<evidence type="ECO:0000313" key="2">
    <source>
        <dbReference type="EMBL" id="KNE57676.1"/>
    </source>
</evidence>
<dbReference type="Proteomes" id="UP000054350">
    <property type="component" value="Unassembled WGS sequence"/>
</dbReference>
<evidence type="ECO:0000313" key="3">
    <source>
        <dbReference type="Proteomes" id="UP000054350"/>
    </source>
</evidence>
<dbReference type="CDD" id="cd04301">
    <property type="entry name" value="NAT_SF"/>
    <property type="match status" value="1"/>
</dbReference>